<dbReference type="AlphaFoldDB" id="A0A7J5Z791"/>
<reference evidence="2 3" key="1">
    <citation type="submission" date="2020-03" db="EMBL/GenBank/DDBJ databases">
        <title>Dissostichus mawsoni Genome sequencing and assembly.</title>
        <authorList>
            <person name="Park H."/>
        </authorList>
    </citation>
    <scope>NUCLEOTIDE SEQUENCE [LARGE SCALE GENOMIC DNA]</scope>
    <source>
        <strain evidence="2">DM0001</strain>
        <tissue evidence="2">Muscle</tissue>
    </source>
</reference>
<accession>A0A7J5Z791</accession>
<evidence type="ECO:0000313" key="2">
    <source>
        <dbReference type="EMBL" id="KAF3857682.1"/>
    </source>
</evidence>
<dbReference type="EMBL" id="JAAKFY010000004">
    <property type="protein sequence ID" value="KAF3857682.1"/>
    <property type="molecule type" value="Genomic_DNA"/>
</dbReference>
<name>A0A7J5Z791_DISMA</name>
<evidence type="ECO:0000313" key="3">
    <source>
        <dbReference type="Proteomes" id="UP000518266"/>
    </source>
</evidence>
<protein>
    <submittedName>
        <fullName evidence="2">Uncharacterized protein</fullName>
    </submittedName>
</protein>
<gene>
    <name evidence="2" type="ORF">F7725_010883</name>
</gene>
<organism evidence="2 3">
    <name type="scientific">Dissostichus mawsoni</name>
    <name type="common">Antarctic cod</name>
    <dbReference type="NCBI Taxonomy" id="36200"/>
    <lineage>
        <taxon>Eukaryota</taxon>
        <taxon>Metazoa</taxon>
        <taxon>Chordata</taxon>
        <taxon>Craniata</taxon>
        <taxon>Vertebrata</taxon>
        <taxon>Euteleostomi</taxon>
        <taxon>Actinopterygii</taxon>
        <taxon>Neopterygii</taxon>
        <taxon>Teleostei</taxon>
        <taxon>Neoteleostei</taxon>
        <taxon>Acanthomorphata</taxon>
        <taxon>Eupercaria</taxon>
        <taxon>Perciformes</taxon>
        <taxon>Notothenioidei</taxon>
        <taxon>Nototheniidae</taxon>
        <taxon>Dissostichus</taxon>
    </lineage>
</organism>
<evidence type="ECO:0000256" key="1">
    <source>
        <dbReference type="SAM" id="MobiDB-lite"/>
    </source>
</evidence>
<dbReference type="Proteomes" id="UP000518266">
    <property type="component" value="Unassembled WGS sequence"/>
</dbReference>
<proteinExistence type="predicted"/>
<keyword evidence="3" id="KW-1185">Reference proteome</keyword>
<comment type="caution">
    <text evidence="2">The sequence shown here is derived from an EMBL/GenBank/DDBJ whole genome shotgun (WGS) entry which is preliminary data.</text>
</comment>
<feature type="region of interest" description="Disordered" evidence="1">
    <location>
        <begin position="38"/>
        <end position="69"/>
    </location>
</feature>
<sequence>MVGVALNFTVFNLARSFFSTLRTDRKSWILASNLLYSEEEEEEEEEERRRRRKSGDDGHRLPGVLQGGSRLLMGRISEIHPVHLETHRP</sequence>